<dbReference type="RefSeq" id="WP_233720392.1">
    <property type="nucleotide sequence ID" value="NZ_JAJUWU010000016.1"/>
</dbReference>
<feature type="domain" description="Leucine-binding protein" evidence="5">
    <location>
        <begin position="31"/>
        <end position="368"/>
    </location>
</feature>
<keyword evidence="3" id="KW-0029">Amino-acid transport</keyword>
<feature type="signal peptide" evidence="4">
    <location>
        <begin position="1"/>
        <end position="26"/>
    </location>
</feature>
<dbReference type="InterPro" id="IPR051010">
    <property type="entry name" value="BCAA_transport"/>
</dbReference>
<keyword evidence="7" id="KW-1185">Reference proteome</keyword>
<dbReference type="AlphaFoldDB" id="A0A9X1TCV1"/>
<name>A0A9X1TCV1_9HYPH</name>
<dbReference type="Pfam" id="PF13458">
    <property type="entry name" value="Peripla_BP_6"/>
    <property type="match status" value="1"/>
</dbReference>
<evidence type="ECO:0000313" key="6">
    <source>
        <dbReference type="EMBL" id="MCE7029398.1"/>
    </source>
</evidence>
<sequence length="396" mass="42085">MTSKIGRAAKYAAILAGLTMAGGAVAQDGDTLKLGYISTLSGPAGSYGVEMLNAYNLGLEHTGGKLGGKEVELVTGDDQAKPQIAIQLARQMLQRDDIDLMSGLLFSHVGEAVNSVILPADRMVVASVGGSSNLAGAGCEANYFIASWNTDTMFEAIGAYLKQEGVERVAAIATNYQAGWDAVSGLKLGYESDLAAELLVQLNQSDFGAELSQIRAADPQALVMFLPGGSGIAFQRQFNQSGMQETVDPYLATFQADETTFGALGDAAAGTLNAGPWNPELDNAANKKFVEAFNEKYGRNPSILAAMAYDTVLLLDAAVGAVDGNVRDLDAFREALENVEFDSVRGEFSFANNHFPIQDFYISRIAKGDDGTLRNELVTRIFEAKADSHTGECQMK</sequence>
<evidence type="ECO:0000256" key="3">
    <source>
        <dbReference type="ARBA" id="ARBA00022970"/>
    </source>
</evidence>
<dbReference type="EMBL" id="JAJUWU010000016">
    <property type="protein sequence ID" value="MCE7029398.1"/>
    <property type="molecule type" value="Genomic_DNA"/>
</dbReference>
<dbReference type="InterPro" id="IPR028081">
    <property type="entry name" value="Leu-bd"/>
</dbReference>
<dbReference type="PANTHER" id="PTHR30483:SF6">
    <property type="entry name" value="PERIPLASMIC BINDING PROTEIN OF ABC TRANSPORTER FOR NATURAL AMINO ACIDS"/>
    <property type="match status" value="1"/>
</dbReference>
<dbReference type="Gene3D" id="3.40.50.2300">
    <property type="match status" value="2"/>
</dbReference>
<dbReference type="PANTHER" id="PTHR30483">
    <property type="entry name" value="LEUCINE-SPECIFIC-BINDING PROTEIN"/>
    <property type="match status" value="1"/>
</dbReference>
<comment type="similarity">
    <text evidence="1">Belongs to the leucine-binding protein family.</text>
</comment>
<accession>A0A9X1TCV1</accession>
<organism evidence="6 7">
    <name type="scientific">Jiella avicenniae</name>
    <dbReference type="NCBI Taxonomy" id="2907202"/>
    <lineage>
        <taxon>Bacteria</taxon>
        <taxon>Pseudomonadati</taxon>
        <taxon>Pseudomonadota</taxon>
        <taxon>Alphaproteobacteria</taxon>
        <taxon>Hyphomicrobiales</taxon>
        <taxon>Aurantimonadaceae</taxon>
        <taxon>Jiella</taxon>
    </lineage>
</organism>
<evidence type="ECO:0000313" key="7">
    <source>
        <dbReference type="Proteomes" id="UP001139035"/>
    </source>
</evidence>
<dbReference type="Proteomes" id="UP001139035">
    <property type="component" value="Unassembled WGS sequence"/>
</dbReference>
<evidence type="ECO:0000256" key="4">
    <source>
        <dbReference type="SAM" id="SignalP"/>
    </source>
</evidence>
<proteinExistence type="inferred from homology"/>
<dbReference type="InterPro" id="IPR028082">
    <property type="entry name" value="Peripla_BP_I"/>
</dbReference>
<reference evidence="6" key="1">
    <citation type="submission" date="2022-01" db="EMBL/GenBank/DDBJ databases">
        <title>Jiella avicenniae sp. nov., a novel endophytic bacterium isolated from bark of Avicennia marina.</title>
        <authorList>
            <person name="Tuo L."/>
        </authorList>
    </citation>
    <scope>NUCLEOTIDE SEQUENCE</scope>
    <source>
        <strain evidence="6">CBK1P-4</strain>
    </source>
</reference>
<evidence type="ECO:0000256" key="2">
    <source>
        <dbReference type="ARBA" id="ARBA00022729"/>
    </source>
</evidence>
<keyword evidence="3" id="KW-0813">Transport</keyword>
<evidence type="ECO:0000256" key="1">
    <source>
        <dbReference type="ARBA" id="ARBA00010062"/>
    </source>
</evidence>
<dbReference type="GO" id="GO:0006865">
    <property type="term" value="P:amino acid transport"/>
    <property type="evidence" value="ECO:0007669"/>
    <property type="project" value="UniProtKB-KW"/>
</dbReference>
<feature type="chain" id="PRO_5040824880" evidence="4">
    <location>
        <begin position="27"/>
        <end position="396"/>
    </location>
</feature>
<evidence type="ECO:0000259" key="5">
    <source>
        <dbReference type="Pfam" id="PF13458"/>
    </source>
</evidence>
<gene>
    <name evidence="6" type="ORF">LZD57_15510</name>
</gene>
<protein>
    <submittedName>
        <fullName evidence="6">ABC transporter substrate-binding protein</fullName>
    </submittedName>
</protein>
<keyword evidence="2 4" id="KW-0732">Signal</keyword>
<dbReference type="SUPFAM" id="SSF53822">
    <property type="entry name" value="Periplasmic binding protein-like I"/>
    <property type="match status" value="1"/>
</dbReference>
<comment type="caution">
    <text evidence="6">The sequence shown here is derived from an EMBL/GenBank/DDBJ whole genome shotgun (WGS) entry which is preliminary data.</text>
</comment>